<dbReference type="InterPro" id="IPR037293">
    <property type="entry name" value="Gal_Oxidase_central_sf"/>
</dbReference>
<evidence type="ECO:0000256" key="1">
    <source>
        <dbReference type="ARBA" id="ARBA00022441"/>
    </source>
</evidence>
<keyword evidence="1" id="KW-0880">Kelch repeat</keyword>
<dbReference type="InterPro" id="IPR051746">
    <property type="entry name" value="Kelch_domain_containing_8"/>
</dbReference>
<keyword evidence="2" id="KW-0677">Repeat</keyword>
<evidence type="ECO:0000256" key="2">
    <source>
        <dbReference type="ARBA" id="ARBA00022737"/>
    </source>
</evidence>
<dbReference type="Gene3D" id="2.130.10.80">
    <property type="entry name" value="Galactose oxidase/kelch, beta-propeller"/>
    <property type="match status" value="2"/>
</dbReference>
<reference evidence="3 4" key="1">
    <citation type="submission" date="2017-06" db="EMBL/GenBank/DDBJ databases">
        <title>Sequencing and comparative analysis of myxobacterial genomes.</title>
        <authorList>
            <person name="Rupp O."/>
            <person name="Goesmann A."/>
            <person name="Sogaard-Andersen L."/>
        </authorList>
    </citation>
    <scope>NUCLEOTIDE SEQUENCE [LARGE SCALE GENOMIC DNA]</scope>
    <source>
        <strain evidence="3 4">DSM 52655</strain>
    </source>
</reference>
<gene>
    <name evidence="3" type="ORF">CYFUS_006876</name>
</gene>
<evidence type="ECO:0000313" key="4">
    <source>
        <dbReference type="Proteomes" id="UP000217257"/>
    </source>
</evidence>
<evidence type="ECO:0000313" key="3">
    <source>
        <dbReference type="EMBL" id="ATB41410.1"/>
    </source>
</evidence>
<dbReference type="KEGG" id="cfus:CYFUS_006876"/>
<dbReference type="AlphaFoldDB" id="A0A250JCV2"/>
<sequence length="519" mass="53705">MGRSNNRWDLTAGRSVGRGRGRRLGWMALTVAALGMLGGCETRPPVELRTEACSGTPALEGVSYLRWRVTGEGMQPREHFTTVEVGAAGVPTLPPGKGRVVEVRGYTAMPRQGGRVVAVGRSRPFEVRGGGEAPTVAIALRRVGEFVRPRLAQGCAGLGEARAGHTATLLEDGRVLLAGGVRLGADGRPATVSAVEVFDPATDTLERVPALDSARAFHTATRLPGGKVLLVGGEEETPEGTRPLASARVLDVTAGTATPVEGLRARGHHAAAADASGRVLVVGGVGVNGEVVSEAEGYDAATGRSFQVGTPVRRVGMGVSPVGDGWRLAVVGGSDGTALVPEVLFFSYQGDTFVAEDTGERLREPRRDAALVPFGGPGRLLYVGGHSSVGAAMMRTLLASSQIVSPDAASRQGQGPQIFARSEPCAVALQDGRVLTLGGWGSVGLDELVSDAHGELLVPGAEGGAAGLLGLPELERSRHQHTCTALEDGSVLVAGGLEEDGVRRTTLDDLFLYMPAPLD</sequence>
<dbReference type="PANTHER" id="PTHR46260:SF3">
    <property type="entry name" value="RING-TYPE DOMAIN-CONTAINING PROTEIN"/>
    <property type="match status" value="1"/>
</dbReference>
<dbReference type="Proteomes" id="UP000217257">
    <property type="component" value="Chromosome"/>
</dbReference>
<dbReference type="SUPFAM" id="SSF117281">
    <property type="entry name" value="Kelch motif"/>
    <property type="match status" value="1"/>
</dbReference>
<organism evidence="3 4">
    <name type="scientific">Cystobacter fuscus</name>
    <dbReference type="NCBI Taxonomy" id="43"/>
    <lineage>
        <taxon>Bacteria</taxon>
        <taxon>Pseudomonadati</taxon>
        <taxon>Myxococcota</taxon>
        <taxon>Myxococcia</taxon>
        <taxon>Myxococcales</taxon>
        <taxon>Cystobacterineae</taxon>
        <taxon>Archangiaceae</taxon>
        <taxon>Cystobacter</taxon>
    </lineage>
</organism>
<dbReference type="EMBL" id="CP022098">
    <property type="protein sequence ID" value="ATB41410.1"/>
    <property type="molecule type" value="Genomic_DNA"/>
</dbReference>
<protein>
    <submittedName>
        <fullName evidence="3">Uncharacterized protein</fullName>
    </submittedName>
</protein>
<proteinExistence type="predicted"/>
<name>A0A250JCV2_9BACT</name>
<accession>A0A250JCV2</accession>
<dbReference type="InterPro" id="IPR015915">
    <property type="entry name" value="Kelch-typ_b-propeller"/>
</dbReference>
<dbReference type="PANTHER" id="PTHR46260">
    <property type="entry name" value="RING-TYPE DOMAIN-CONTAINING PROTEIN"/>
    <property type="match status" value="1"/>
</dbReference>